<dbReference type="Gene3D" id="3.40.50.2300">
    <property type="match status" value="1"/>
</dbReference>
<dbReference type="RefSeq" id="WP_212703726.1">
    <property type="nucleotide sequence ID" value="NZ_CP073581.1"/>
</dbReference>
<dbReference type="PANTHER" id="PTHR44591">
    <property type="entry name" value="STRESS RESPONSE REGULATOR PROTEIN 1"/>
    <property type="match status" value="1"/>
</dbReference>
<dbReference type="InterPro" id="IPR001789">
    <property type="entry name" value="Sig_transdc_resp-reg_receiver"/>
</dbReference>
<dbReference type="GO" id="GO:0000160">
    <property type="term" value="P:phosphorelay signal transduction system"/>
    <property type="evidence" value="ECO:0007669"/>
    <property type="project" value="InterPro"/>
</dbReference>
<dbReference type="Pfam" id="PF00072">
    <property type="entry name" value="Response_reg"/>
    <property type="match status" value="1"/>
</dbReference>
<organism evidence="4 5">
    <name type="scientific">Sulfitobacter albidus</name>
    <dbReference type="NCBI Taxonomy" id="2829501"/>
    <lineage>
        <taxon>Bacteria</taxon>
        <taxon>Pseudomonadati</taxon>
        <taxon>Pseudomonadota</taxon>
        <taxon>Alphaproteobacteria</taxon>
        <taxon>Rhodobacterales</taxon>
        <taxon>Roseobacteraceae</taxon>
        <taxon>Sulfitobacter</taxon>
    </lineage>
</organism>
<gene>
    <name evidence="4" type="ORF">KDD17_11160</name>
</gene>
<accession>A0A975JC30</accession>
<dbReference type="Proteomes" id="UP000683291">
    <property type="component" value="Chromosome 1"/>
</dbReference>
<feature type="domain" description="Response regulatory" evidence="3">
    <location>
        <begin position="20"/>
        <end position="138"/>
    </location>
</feature>
<evidence type="ECO:0000256" key="1">
    <source>
        <dbReference type="ARBA" id="ARBA00022553"/>
    </source>
</evidence>
<dbReference type="PANTHER" id="PTHR44591:SF25">
    <property type="entry name" value="CHEMOTAXIS TWO-COMPONENT RESPONSE REGULATOR"/>
    <property type="match status" value="1"/>
</dbReference>
<dbReference type="CDD" id="cd00156">
    <property type="entry name" value="REC"/>
    <property type="match status" value="1"/>
</dbReference>
<feature type="modified residue" description="4-aspartylphosphate" evidence="2">
    <location>
        <position position="71"/>
    </location>
</feature>
<sequence>MALPVAVSGADYGSGPKVIQTLLLDDSAFDRARIKRFCQRTNLSISLDEAGTIAELQEAVSAKAYDLILIDYRLPQGDGLQVLNFIQNTELNKDVATIMVTGDGDMDTAVTAMRNGCHDFLTKDTMDGDQLRTAMTTALQTAQINREQLAQMEHQREVIRQGLTAALMDDKVRGSVVSLFKDQVDEALAAQEARSRIFVPVQDHSDLEALLVSLSDDDEFIFD</sequence>
<dbReference type="SMART" id="SM00448">
    <property type="entry name" value="REC"/>
    <property type="match status" value="1"/>
</dbReference>
<dbReference type="EMBL" id="CP073581">
    <property type="protein sequence ID" value="QUJ75521.1"/>
    <property type="molecule type" value="Genomic_DNA"/>
</dbReference>
<keyword evidence="1 2" id="KW-0597">Phosphoprotein</keyword>
<dbReference type="PROSITE" id="PS50110">
    <property type="entry name" value="RESPONSE_REGULATORY"/>
    <property type="match status" value="1"/>
</dbReference>
<evidence type="ECO:0000313" key="4">
    <source>
        <dbReference type="EMBL" id="QUJ75521.1"/>
    </source>
</evidence>
<dbReference type="SUPFAM" id="SSF52172">
    <property type="entry name" value="CheY-like"/>
    <property type="match status" value="1"/>
</dbReference>
<evidence type="ECO:0000313" key="5">
    <source>
        <dbReference type="Proteomes" id="UP000683291"/>
    </source>
</evidence>
<proteinExistence type="predicted"/>
<dbReference type="InterPro" id="IPR011006">
    <property type="entry name" value="CheY-like_superfamily"/>
</dbReference>
<evidence type="ECO:0000256" key="2">
    <source>
        <dbReference type="PROSITE-ProRule" id="PRU00169"/>
    </source>
</evidence>
<name>A0A975JC30_9RHOB</name>
<reference evidence="4" key="1">
    <citation type="submission" date="2021-04" db="EMBL/GenBank/DDBJ databases">
        <title>Complete genome sequence for Sulfitobacter sp. strain JK7-1.</title>
        <authorList>
            <person name="Park S.-J."/>
        </authorList>
    </citation>
    <scope>NUCLEOTIDE SEQUENCE</scope>
    <source>
        <strain evidence="4">JK7-1</strain>
    </source>
</reference>
<dbReference type="KEGG" id="sual:KDD17_11160"/>
<dbReference type="AlphaFoldDB" id="A0A975JC30"/>
<protein>
    <submittedName>
        <fullName evidence="4">Response regulator</fullName>
    </submittedName>
</protein>
<evidence type="ECO:0000259" key="3">
    <source>
        <dbReference type="PROSITE" id="PS50110"/>
    </source>
</evidence>
<keyword evidence="5" id="KW-1185">Reference proteome</keyword>
<dbReference type="InterPro" id="IPR050595">
    <property type="entry name" value="Bact_response_regulator"/>
</dbReference>